<keyword evidence="2" id="KW-1185">Reference proteome</keyword>
<comment type="caution">
    <text evidence="1">The sequence shown here is derived from an EMBL/GenBank/DDBJ whole genome shotgun (WGS) entry which is preliminary data.</text>
</comment>
<evidence type="ECO:0000313" key="1">
    <source>
        <dbReference type="EMBL" id="KAJ8980648.1"/>
    </source>
</evidence>
<dbReference type="Proteomes" id="UP001162164">
    <property type="component" value="Unassembled WGS sequence"/>
</dbReference>
<dbReference type="EMBL" id="JAPWTJ010000246">
    <property type="protein sequence ID" value="KAJ8980648.1"/>
    <property type="molecule type" value="Genomic_DNA"/>
</dbReference>
<organism evidence="1 2">
    <name type="scientific">Molorchus minor</name>
    <dbReference type="NCBI Taxonomy" id="1323400"/>
    <lineage>
        <taxon>Eukaryota</taxon>
        <taxon>Metazoa</taxon>
        <taxon>Ecdysozoa</taxon>
        <taxon>Arthropoda</taxon>
        <taxon>Hexapoda</taxon>
        <taxon>Insecta</taxon>
        <taxon>Pterygota</taxon>
        <taxon>Neoptera</taxon>
        <taxon>Endopterygota</taxon>
        <taxon>Coleoptera</taxon>
        <taxon>Polyphaga</taxon>
        <taxon>Cucujiformia</taxon>
        <taxon>Chrysomeloidea</taxon>
        <taxon>Cerambycidae</taxon>
        <taxon>Lamiinae</taxon>
        <taxon>Monochamini</taxon>
        <taxon>Molorchus</taxon>
    </lineage>
</organism>
<proteinExistence type="predicted"/>
<gene>
    <name evidence="1" type="ORF">NQ317_011844</name>
</gene>
<protein>
    <submittedName>
        <fullName evidence="1">Uncharacterized protein</fullName>
    </submittedName>
</protein>
<accession>A0ABQ9JST0</accession>
<reference evidence="1" key="1">
    <citation type="journal article" date="2023" name="Insect Mol. Biol.">
        <title>Genome sequencing provides insights into the evolution of gene families encoding plant cell wall-degrading enzymes in longhorned beetles.</title>
        <authorList>
            <person name="Shin N.R."/>
            <person name="Okamura Y."/>
            <person name="Kirsch R."/>
            <person name="Pauchet Y."/>
        </authorList>
    </citation>
    <scope>NUCLEOTIDE SEQUENCE</scope>
    <source>
        <strain evidence="1">MMC_N1</strain>
    </source>
</reference>
<name>A0ABQ9JST0_9CUCU</name>
<sequence length="85" mass="10117">MASRRVLLKDLKVGDLKKILEDRDCEIDGKKVFYNNGCEMFYTRRVKIQIQEKIMENSGNLEEKMLENTGNLKKHLEEKNHGKFW</sequence>
<evidence type="ECO:0000313" key="2">
    <source>
        <dbReference type="Proteomes" id="UP001162164"/>
    </source>
</evidence>